<evidence type="ECO:0000256" key="1">
    <source>
        <dbReference type="SAM" id="MobiDB-lite"/>
    </source>
</evidence>
<dbReference type="Proteomes" id="UP000053593">
    <property type="component" value="Unassembled WGS sequence"/>
</dbReference>
<gene>
    <name evidence="2" type="ORF">GYMLUDRAFT_832404</name>
</gene>
<proteinExistence type="predicted"/>
<dbReference type="AlphaFoldDB" id="A0A0D0C0H3"/>
<sequence length="535" mass="57764">MSIDSPFDVDLVTNLVRRQGEELLRVQNELGQSQRTEAASNEALVATERRLELLHKASSQCHARLMTLTLEFVTLQSENEVMLMELDEALAGIRAVMSLPRSSLTSDDQTAEPSSSFHAIDLIVNTEDRGNRDSVFEESFTDVSVDSSVEEGFTRQNEMEESQPTGTSNVIDLNNTNDGAAPDVEPVVEPELLMEDEPLLDSEHHEIVIGAVSPHPELEIPLSFSPGPAVTSTAAANVEVSVPEPSRNTPASPSLGLPPPSGRVASSPAPVIIPTAAANVNLSAPGPSASPSMPATPSPGLPRLSGRVASSLERVMASTAAAIMEVSTPGPSRSMPAALSSALPSSSTQSNANNTKMHLSIASLTAVCSKLPTSVKKKVVRDLCTKVFGTASFQIFKHPEAVVKLPNSQDQLLITVSDRISLPCSSLTKFNQWTGHILLQNTTARHLYYLGQYGCGPTSRIDSNEYDLLPEETKQYILNSAKSVRHYDIKTKEHLISSMGAAHGVYVAKTELRFPRYNETFEKGLREQARKRGYA</sequence>
<feature type="region of interest" description="Disordered" evidence="1">
    <location>
        <begin position="239"/>
        <end position="263"/>
    </location>
</feature>
<evidence type="ECO:0000313" key="3">
    <source>
        <dbReference type="Proteomes" id="UP000053593"/>
    </source>
</evidence>
<organism evidence="2 3">
    <name type="scientific">Collybiopsis luxurians FD-317 M1</name>
    <dbReference type="NCBI Taxonomy" id="944289"/>
    <lineage>
        <taxon>Eukaryota</taxon>
        <taxon>Fungi</taxon>
        <taxon>Dikarya</taxon>
        <taxon>Basidiomycota</taxon>
        <taxon>Agaricomycotina</taxon>
        <taxon>Agaricomycetes</taxon>
        <taxon>Agaricomycetidae</taxon>
        <taxon>Agaricales</taxon>
        <taxon>Marasmiineae</taxon>
        <taxon>Omphalotaceae</taxon>
        <taxon>Collybiopsis</taxon>
        <taxon>Collybiopsis luxurians</taxon>
    </lineage>
</organism>
<reference evidence="2 3" key="1">
    <citation type="submission" date="2014-04" db="EMBL/GenBank/DDBJ databases">
        <title>Evolutionary Origins and Diversification of the Mycorrhizal Mutualists.</title>
        <authorList>
            <consortium name="DOE Joint Genome Institute"/>
            <consortium name="Mycorrhizal Genomics Consortium"/>
            <person name="Kohler A."/>
            <person name="Kuo A."/>
            <person name="Nagy L.G."/>
            <person name="Floudas D."/>
            <person name="Copeland A."/>
            <person name="Barry K.W."/>
            <person name="Cichocki N."/>
            <person name="Veneault-Fourrey C."/>
            <person name="LaButti K."/>
            <person name="Lindquist E.A."/>
            <person name="Lipzen A."/>
            <person name="Lundell T."/>
            <person name="Morin E."/>
            <person name="Murat C."/>
            <person name="Riley R."/>
            <person name="Ohm R."/>
            <person name="Sun H."/>
            <person name="Tunlid A."/>
            <person name="Henrissat B."/>
            <person name="Grigoriev I.V."/>
            <person name="Hibbett D.S."/>
            <person name="Martin F."/>
        </authorList>
    </citation>
    <scope>NUCLEOTIDE SEQUENCE [LARGE SCALE GENOMIC DNA]</scope>
    <source>
        <strain evidence="2 3">FD-317 M1</strain>
    </source>
</reference>
<accession>A0A0D0C0H3</accession>
<name>A0A0D0C0H3_9AGAR</name>
<dbReference type="OrthoDB" id="3007083at2759"/>
<keyword evidence="3" id="KW-1185">Reference proteome</keyword>
<feature type="compositionally biased region" description="Low complexity" evidence="1">
    <location>
        <begin position="331"/>
        <end position="347"/>
    </location>
</feature>
<feature type="region of interest" description="Disordered" evidence="1">
    <location>
        <begin position="327"/>
        <end position="351"/>
    </location>
</feature>
<dbReference type="EMBL" id="KN834803">
    <property type="protein sequence ID" value="KIK55829.1"/>
    <property type="molecule type" value="Genomic_DNA"/>
</dbReference>
<evidence type="ECO:0000313" key="2">
    <source>
        <dbReference type="EMBL" id="KIK55829.1"/>
    </source>
</evidence>
<dbReference type="HOGENOM" id="CLU_478211_0_0_1"/>
<protein>
    <submittedName>
        <fullName evidence="2">Uncharacterized protein</fullName>
    </submittedName>
</protein>